<dbReference type="InterPro" id="IPR014710">
    <property type="entry name" value="RmlC-like_jellyroll"/>
</dbReference>
<keyword evidence="3" id="KW-1185">Reference proteome</keyword>
<dbReference type="CDD" id="cd02215">
    <property type="entry name" value="cupin_QDO_N_C"/>
    <property type="match status" value="1"/>
</dbReference>
<dbReference type="InterPro" id="IPR011051">
    <property type="entry name" value="RmlC_Cupin_sf"/>
</dbReference>
<dbReference type="Gene3D" id="2.60.120.10">
    <property type="entry name" value="Jelly Rolls"/>
    <property type="match status" value="1"/>
</dbReference>
<evidence type="ECO:0000259" key="1">
    <source>
        <dbReference type="Pfam" id="PF07883"/>
    </source>
</evidence>
<dbReference type="EMBL" id="JAJNDB010000002">
    <property type="protein sequence ID" value="MCD2194711.1"/>
    <property type="molecule type" value="Genomic_DNA"/>
</dbReference>
<dbReference type="Pfam" id="PF07883">
    <property type="entry name" value="Cupin_2"/>
    <property type="match status" value="1"/>
</dbReference>
<dbReference type="PANTHER" id="PTHR36440">
    <property type="entry name" value="PUTATIVE (AFU_ORTHOLOGUE AFUA_8G07350)-RELATED"/>
    <property type="match status" value="1"/>
</dbReference>
<proteinExistence type="predicted"/>
<name>A0ABS8PBB2_9PSEU</name>
<dbReference type="PANTHER" id="PTHR36440:SF1">
    <property type="entry name" value="PUTATIVE (AFU_ORTHOLOGUE AFUA_8G07350)-RELATED"/>
    <property type="match status" value="1"/>
</dbReference>
<evidence type="ECO:0000313" key="3">
    <source>
        <dbReference type="Proteomes" id="UP001199469"/>
    </source>
</evidence>
<dbReference type="SUPFAM" id="SSF51182">
    <property type="entry name" value="RmlC-like cupins"/>
    <property type="match status" value="1"/>
</dbReference>
<accession>A0ABS8PBB2</accession>
<comment type="caution">
    <text evidence="2">The sequence shown here is derived from an EMBL/GenBank/DDBJ whole genome shotgun (WGS) entry which is preliminary data.</text>
</comment>
<protein>
    <submittedName>
        <fullName evidence="2">Quercetin 2,3-dioxygenase</fullName>
    </submittedName>
</protein>
<dbReference type="InterPro" id="IPR053146">
    <property type="entry name" value="QDO-like"/>
</dbReference>
<sequence>MTAEFVTPAAGGGSPLPGKPLPYVLEAGEGERAHLFDQLFTVLLSGDETDGQFGVFTMEAPRGQAIPVHSHADVHEIFFVLDGKVRVVVEDGDGGRVDKVLTTGDFGYVPAGHRHTFRVESHRARTLGVNTGGFERFFAAAGERTSSTMPPAQPVVPSPEQLGDAARRYRNEFHFDAHLID</sequence>
<evidence type="ECO:0000313" key="2">
    <source>
        <dbReference type="EMBL" id="MCD2194711.1"/>
    </source>
</evidence>
<dbReference type="InterPro" id="IPR013096">
    <property type="entry name" value="Cupin_2"/>
</dbReference>
<dbReference type="Proteomes" id="UP001199469">
    <property type="component" value="Unassembled WGS sequence"/>
</dbReference>
<gene>
    <name evidence="2" type="ORF">LQ327_15160</name>
</gene>
<feature type="domain" description="Cupin type-2" evidence="1">
    <location>
        <begin position="58"/>
        <end position="122"/>
    </location>
</feature>
<organism evidence="2 3">
    <name type="scientific">Actinomycetospora endophytica</name>
    <dbReference type="NCBI Taxonomy" id="2291215"/>
    <lineage>
        <taxon>Bacteria</taxon>
        <taxon>Bacillati</taxon>
        <taxon>Actinomycetota</taxon>
        <taxon>Actinomycetes</taxon>
        <taxon>Pseudonocardiales</taxon>
        <taxon>Pseudonocardiaceae</taxon>
        <taxon>Actinomycetospora</taxon>
    </lineage>
</organism>
<dbReference type="RefSeq" id="WP_230734927.1">
    <property type="nucleotide sequence ID" value="NZ_JAJNDB010000002.1"/>
</dbReference>
<reference evidence="2 3" key="1">
    <citation type="submission" date="2021-11" db="EMBL/GenBank/DDBJ databases">
        <title>Draft genome sequence of Actinomycetospora sp. SF1 isolated from the rhizosphere soil.</title>
        <authorList>
            <person name="Duangmal K."/>
            <person name="Chantavorakit T."/>
        </authorList>
    </citation>
    <scope>NUCLEOTIDE SEQUENCE [LARGE SCALE GENOMIC DNA]</scope>
    <source>
        <strain evidence="2 3">TBRC 5722</strain>
    </source>
</reference>